<dbReference type="InterPro" id="IPR017938">
    <property type="entry name" value="Riboflavin_synthase-like_b-brl"/>
</dbReference>
<keyword evidence="5" id="KW-0274">FAD</keyword>
<dbReference type="CDD" id="cd06214">
    <property type="entry name" value="PA_degradation_oxidoreductase_like"/>
    <property type="match status" value="1"/>
</dbReference>
<evidence type="ECO:0000256" key="7">
    <source>
        <dbReference type="ARBA" id="ARBA00023004"/>
    </source>
</evidence>
<dbReference type="PANTHER" id="PTHR47354">
    <property type="entry name" value="NADH OXIDOREDUCTASE HCR"/>
    <property type="match status" value="1"/>
</dbReference>
<keyword evidence="2" id="KW-0285">Flavoprotein</keyword>
<dbReference type="InterPro" id="IPR050415">
    <property type="entry name" value="MRET"/>
</dbReference>
<dbReference type="SUPFAM" id="SSF52343">
    <property type="entry name" value="Ferredoxin reductase-like, C-terminal NADP-linked domain"/>
    <property type="match status" value="1"/>
</dbReference>
<evidence type="ECO:0000256" key="5">
    <source>
        <dbReference type="ARBA" id="ARBA00022827"/>
    </source>
</evidence>
<feature type="domain" description="2Fe-2S ferredoxin-type" evidence="9">
    <location>
        <begin position="262"/>
        <end position="351"/>
    </location>
</feature>
<evidence type="ECO:0000256" key="1">
    <source>
        <dbReference type="ARBA" id="ARBA00001974"/>
    </source>
</evidence>
<sequence>MSLEMSKFYRLVVSDVKKLTESSVKITFALPEFLKKIFSYEAGQYLTLQQDIDNQKIRRAYSICSGVDETELSVAVERIPNGIFSTYATTKLKKGDVIEVMPPEGRFVFLYDIFDNKDIVLFSAGSGVTPMMSIAKTALTKTNVNVVFVYGNKTKEDSLFFDEIEQLRERYPNRFWVHYVFSQQVWGEHISGRIDNKVVDFIFQKNSNFDIGYYYLCGPNRMVSNVKEHIINKGIHQDYIFTELFEVTSSESTNFSHLQGEVVVSCVLKGEEKVFQIPKNQSLLEGIRSQGIDVPYSCLNGVCSSCIGKITEGEARMAKNETLVEKEISEGLILTCQAYAVTDKLKIEYDI</sequence>
<dbReference type="GO" id="GO:0050660">
    <property type="term" value="F:flavin adenine dinucleotide binding"/>
    <property type="evidence" value="ECO:0007669"/>
    <property type="project" value="TreeGrafter"/>
</dbReference>
<reference evidence="12" key="1">
    <citation type="submission" date="2015-01" db="EMBL/GenBank/DDBJ databases">
        <authorList>
            <person name="MANFREDI Pablo"/>
        </authorList>
    </citation>
    <scope>NUCLEOTIDE SEQUENCE [LARGE SCALE GENOMIC DNA]</scope>
    <source>
        <strain evidence="12">Ccyn2B</strain>
    </source>
</reference>
<dbReference type="InterPro" id="IPR039261">
    <property type="entry name" value="FNR_nucleotide-bd"/>
</dbReference>
<evidence type="ECO:0000259" key="9">
    <source>
        <dbReference type="PROSITE" id="PS51085"/>
    </source>
</evidence>
<dbReference type="Gene3D" id="3.10.20.30">
    <property type="match status" value="1"/>
</dbReference>
<dbReference type="Pfam" id="PF00970">
    <property type="entry name" value="FAD_binding_6"/>
    <property type="match status" value="1"/>
</dbReference>
<dbReference type="PROSITE" id="PS51085">
    <property type="entry name" value="2FE2S_FER_2"/>
    <property type="match status" value="1"/>
</dbReference>
<dbReference type="PRINTS" id="PR00406">
    <property type="entry name" value="CYTB5RDTASE"/>
</dbReference>
<keyword evidence="7" id="KW-0408">Iron</keyword>
<dbReference type="PANTHER" id="PTHR47354:SF8">
    <property type="entry name" value="1,2-PHENYLACETYL-COA EPOXIDASE, SUBUNIT E"/>
    <property type="match status" value="1"/>
</dbReference>
<dbReference type="CDD" id="cd00207">
    <property type="entry name" value="fer2"/>
    <property type="match status" value="1"/>
</dbReference>
<evidence type="ECO:0000256" key="4">
    <source>
        <dbReference type="ARBA" id="ARBA00022723"/>
    </source>
</evidence>
<accession>A0A0B7HI12</accession>
<keyword evidence="3" id="KW-0001">2Fe-2S</keyword>
<dbReference type="InterPro" id="IPR036010">
    <property type="entry name" value="2Fe-2S_ferredoxin-like_sf"/>
</dbReference>
<dbReference type="SUPFAM" id="SSF54292">
    <property type="entry name" value="2Fe-2S ferredoxin-like"/>
    <property type="match status" value="1"/>
</dbReference>
<dbReference type="Proteomes" id="UP000038055">
    <property type="component" value="Unassembled WGS sequence"/>
</dbReference>
<dbReference type="Gene3D" id="3.40.50.80">
    <property type="entry name" value="Nucleotide-binding domain of ferredoxin-NADP reductase (FNR) module"/>
    <property type="match status" value="1"/>
</dbReference>
<dbReference type="GO" id="GO:0016491">
    <property type="term" value="F:oxidoreductase activity"/>
    <property type="evidence" value="ECO:0007669"/>
    <property type="project" value="UniProtKB-KW"/>
</dbReference>
<dbReference type="GO" id="GO:0046872">
    <property type="term" value="F:metal ion binding"/>
    <property type="evidence" value="ECO:0007669"/>
    <property type="project" value="UniProtKB-KW"/>
</dbReference>
<dbReference type="Gene3D" id="2.40.30.10">
    <property type="entry name" value="Translation factors"/>
    <property type="match status" value="1"/>
</dbReference>
<dbReference type="SUPFAM" id="SSF63380">
    <property type="entry name" value="Riboflavin synthase domain-like"/>
    <property type="match status" value="1"/>
</dbReference>
<evidence type="ECO:0000259" key="10">
    <source>
        <dbReference type="PROSITE" id="PS51384"/>
    </source>
</evidence>
<evidence type="ECO:0000313" key="11">
    <source>
        <dbReference type="EMBL" id="CEN37173.1"/>
    </source>
</evidence>
<dbReference type="InterPro" id="IPR008333">
    <property type="entry name" value="Cbr1-like_FAD-bd_dom"/>
</dbReference>
<dbReference type="PROSITE" id="PS00197">
    <property type="entry name" value="2FE2S_FER_1"/>
    <property type="match status" value="1"/>
</dbReference>
<dbReference type="Pfam" id="PF00175">
    <property type="entry name" value="NAD_binding_1"/>
    <property type="match status" value="1"/>
</dbReference>
<keyword evidence="6" id="KW-0560">Oxidoreductase</keyword>
<dbReference type="InterPro" id="IPR012675">
    <property type="entry name" value="Beta-grasp_dom_sf"/>
</dbReference>
<evidence type="ECO:0000256" key="3">
    <source>
        <dbReference type="ARBA" id="ARBA00022714"/>
    </source>
</evidence>
<feature type="domain" description="FAD-binding FR-type" evidence="10">
    <location>
        <begin position="6"/>
        <end position="110"/>
    </location>
</feature>
<dbReference type="Pfam" id="PF00111">
    <property type="entry name" value="Fer2"/>
    <property type="match status" value="1"/>
</dbReference>
<keyword evidence="8" id="KW-0411">Iron-sulfur</keyword>
<dbReference type="InterPro" id="IPR001041">
    <property type="entry name" value="2Fe-2S_ferredoxin-type"/>
</dbReference>
<dbReference type="PROSITE" id="PS51384">
    <property type="entry name" value="FAD_FR"/>
    <property type="match status" value="1"/>
</dbReference>
<comment type="cofactor">
    <cofactor evidence="1">
        <name>FAD</name>
        <dbReference type="ChEBI" id="CHEBI:57692"/>
    </cofactor>
</comment>
<dbReference type="InterPro" id="IPR001433">
    <property type="entry name" value="OxRdtase_FAD/NAD-bd"/>
</dbReference>
<dbReference type="InterPro" id="IPR017927">
    <property type="entry name" value="FAD-bd_FR_type"/>
</dbReference>
<dbReference type="eggNOG" id="COG1018">
    <property type="taxonomic scope" value="Bacteria"/>
</dbReference>
<evidence type="ECO:0000256" key="6">
    <source>
        <dbReference type="ARBA" id="ARBA00023002"/>
    </source>
</evidence>
<organism evidence="11 12">
    <name type="scientific">Capnocytophaga cynodegmi</name>
    <dbReference type="NCBI Taxonomy" id="28189"/>
    <lineage>
        <taxon>Bacteria</taxon>
        <taxon>Pseudomonadati</taxon>
        <taxon>Bacteroidota</taxon>
        <taxon>Flavobacteriia</taxon>
        <taxon>Flavobacteriales</taxon>
        <taxon>Flavobacteriaceae</taxon>
        <taxon>Capnocytophaga</taxon>
    </lineage>
</organism>
<keyword evidence="12" id="KW-1185">Reference proteome</keyword>
<evidence type="ECO:0000256" key="2">
    <source>
        <dbReference type="ARBA" id="ARBA00022630"/>
    </source>
</evidence>
<evidence type="ECO:0000313" key="12">
    <source>
        <dbReference type="Proteomes" id="UP000038055"/>
    </source>
</evidence>
<keyword evidence="4" id="KW-0479">Metal-binding</keyword>
<dbReference type="InterPro" id="IPR006058">
    <property type="entry name" value="2Fe2S_fd_BS"/>
</dbReference>
<dbReference type="STRING" id="28189.CCYN74_70031"/>
<name>A0A0B7HI12_9FLAO</name>
<evidence type="ECO:0000256" key="8">
    <source>
        <dbReference type="ARBA" id="ARBA00023014"/>
    </source>
</evidence>
<dbReference type="EMBL" id="CDOD01000034">
    <property type="protein sequence ID" value="CEN37173.1"/>
    <property type="molecule type" value="Genomic_DNA"/>
</dbReference>
<dbReference type="AlphaFoldDB" id="A0A0B7HI12"/>
<dbReference type="GO" id="GO:0051537">
    <property type="term" value="F:2 iron, 2 sulfur cluster binding"/>
    <property type="evidence" value="ECO:0007669"/>
    <property type="project" value="UniProtKB-KW"/>
</dbReference>
<gene>
    <name evidence="11" type="ORF">CCYN2B_40030</name>
</gene>
<proteinExistence type="predicted"/>
<protein>
    <submittedName>
        <fullName evidence="11">Ring-1,2-phenylacetyl-CoA epoxidase subunit PaaE</fullName>
    </submittedName>
</protein>